<proteinExistence type="predicted"/>
<feature type="compositionally biased region" description="Basic and acidic residues" evidence="1">
    <location>
        <begin position="12"/>
        <end position="34"/>
    </location>
</feature>
<dbReference type="AlphaFoldDB" id="A0A350P164"/>
<accession>A0A350P164</accession>
<dbReference type="EMBL" id="DNAN01000163">
    <property type="protein sequence ID" value="HAW75031.1"/>
    <property type="molecule type" value="Genomic_DNA"/>
</dbReference>
<comment type="caution">
    <text evidence="2">The sequence shown here is derived from an EMBL/GenBank/DDBJ whole genome shotgun (WGS) entry which is preliminary data.</text>
</comment>
<evidence type="ECO:0000313" key="2">
    <source>
        <dbReference type="EMBL" id="HAW75031.1"/>
    </source>
</evidence>
<name>A0A350P164_9ALTE</name>
<sequence length="122" mass="13116">MLNYGKPAPADANHDSDVSSGEDNPHNGGDKDDASMSATDLRAVHDKSCELVEMIGSGQLDEKLSKGWVQSKLTLANDYLTAIHDYLVHDKEAVDSEHGDDRGDDGDMGGGFLISIEKKLSK</sequence>
<protein>
    <submittedName>
        <fullName evidence="2">Uncharacterized protein</fullName>
    </submittedName>
</protein>
<evidence type="ECO:0000313" key="3">
    <source>
        <dbReference type="Proteomes" id="UP000263517"/>
    </source>
</evidence>
<reference evidence="2 3" key="1">
    <citation type="journal article" date="2018" name="Nat. Biotechnol.">
        <title>A standardized bacterial taxonomy based on genome phylogeny substantially revises the tree of life.</title>
        <authorList>
            <person name="Parks D.H."/>
            <person name="Chuvochina M."/>
            <person name="Waite D.W."/>
            <person name="Rinke C."/>
            <person name="Skarshewski A."/>
            <person name="Chaumeil P.A."/>
            <person name="Hugenholtz P."/>
        </authorList>
    </citation>
    <scope>NUCLEOTIDE SEQUENCE [LARGE SCALE GENOMIC DNA]</scope>
    <source>
        <strain evidence="2">UBA11978</strain>
    </source>
</reference>
<gene>
    <name evidence="2" type="ORF">DCW74_04755</name>
</gene>
<organism evidence="2 3">
    <name type="scientific">Alteromonas australica</name>
    <dbReference type="NCBI Taxonomy" id="589873"/>
    <lineage>
        <taxon>Bacteria</taxon>
        <taxon>Pseudomonadati</taxon>
        <taxon>Pseudomonadota</taxon>
        <taxon>Gammaproteobacteria</taxon>
        <taxon>Alteromonadales</taxon>
        <taxon>Alteromonadaceae</taxon>
        <taxon>Alteromonas/Salinimonas group</taxon>
        <taxon>Alteromonas</taxon>
    </lineage>
</organism>
<dbReference type="Proteomes" id="UP000263517">
    <property type="component" value="Unassembled WGS sequence"/>
</dbReference>
<feature type="region of interest" description="Disordered" evidence="1">
    <location>
        <begin position="1"/>
        <end position="40"/>
    </location>
</feature>
<evidence type="ECO:0000256" key="1">
    <source>
        <dbReference type="SAM" id="MobiDB-lite"/>
    </source>
</evidence>